<sequence length="95" mass="10671">MAKRRVLSKSNYFWGSLVAAVVYGINQLPKLAYAATNQGVIKIDRQDLTEAVFIGTGLLICLLGLVEWDHLCARHLHTQNEKSEEKLTESTTVQR</sequence>
<gene>
    <name evidence="2" type="ORF">IWT30_00968</name>
</gene>
<dbReference type="AlphaFoldDB" id="A0A1Z5IBK2"/>
<evidence type="ECO:0000256" key="1">
    <source>
        <dbReference type="SAM" id="Phobius"/>
    </source>
</evidence>
<dbReference type="OrthoDB" id="2326241at2"/>
<keyword evidence="1" id="KW-0812">Transmembrane</keyword>
<keyword evidence="1" id="KW-0472">Membrane</keyword>
<dbReference type="RefSeq" id="WP_089108816.1">
    <property type="nucleotide sequence ID" value="NZ_BCMF01000004.1"/>
</dbReference>
<evidence type="ECO:0000313" key="2">
    <source>
        <dbReference type="EMBL" id="GAW99008.1"/>
    </source>
</evidence>
<feature type="transmembrane region" description="Helical" evidence="1">
    <location>
        <begin position="48"/>
        <end position="66"/>
    </location>
</feature>
<reference evidence="2 3" key="1">
    <citation type="submission" date="2015-11" db="EMBL/GenBank/DDBJ databases">
        <title>Draft genome sequences of new species of the genus Lactobacillus isolated from orchardgrass silage.</title>
        <authorList>
            <person name="Tohno M."/>
            <person name="Tanizawa Y."/>
            <person name="Arita M."/>
        </authorList>
    </citation>
    <scope>NUCLEOTIDE SEQUENCE [LARGE SCALE GENOMIC DNA]</scope>
    <source>
        <strain evidence="2 3">IWT30</strain>
    </source>
</reference>
<accession>A0A1Z5IBK2</accession>
<comment type="caution">
    <text evidence="2">The sequence shown here is derived from an EMBL/GenBank/DDBJ whole genome shotgun (WGS) entry which is preliminary data.</text>
</comment>
<dbReference type="EMBL" id="BCMF01000004">
    <property type="protein sequence ID" value="GAW99008.1"/>
    <property type="molecule type" value="Genomic_DNA"/>
</dbReference>
<organism evidence="2 3">
    <name type="scientific">Secundilactobacillus mixtipabuli</name>
    <dbReference type="NCBI Taxonomy" id="1435342"/>
    <lineage>
        <taxon>Bacteria</taxon>
        <taxon>Bacillati</taxon>
        <taxon>Bacillota</taxon>
        <taxon>Bacilli</taxon>
        <taxon>Lactobacillales</taxon>
        <taxon>Lactobacillaceae</taxon>
        <taxon>Secundilactobacillus</taxon>
    </lineage>
</organism>
<keyword evidence="1" id="KW-1133">Transmembrane helix</keyword>
<keyword evidence="3" id="KW-1185">Reference proteome</keyword>
<name>A0A1Z5IBK2_9LACO</name>
<feature type="transmembrane region" description="Helical" evidence="1">
    <location>
        <begin position="12"/>
        <end position="28"/>
    </location>
</feature>
<evidence type="ECO:0000313" key="3">
    <source>
        <dbReference type="Proteomes" id="UP000198374"/>
    </source>
</evidence>
<proteinExistence type="predicted"/>
<dbReference type="Proteomes" id="UP000198374">
    <property type="component" value="Unassembled WGS sequence"/>
</dbReference>
<protein>
    <submittedName>
        <fullName evidence="2">Uncharacterized protein</fullName>
    </submittedName>
</protein>